<dbReference type="SUPFAM" id="SSF53474">
    <property type="entry name" value="alpha/beta-Hydrolases"/>
    <property type="match status" value="1"/>
</dbReference>
<dbReference type="InterPro" id="IPR019826">
    <property type="entry name" value="Carboxylesterase_B_AS"/>
</dbReference>
<feature type="chain" id="PRO_5044966801" description="Carboxylic ester hydrolase" evidence="3">
    <location>
        <begin position="25"/>
        <end position="564"/>
    </location>
</feature>
<evidence type="ECO:0000256" key="2">
    <source>
        <dbReference type="ARBA" id="ARBA00022801"/>
    </source>
</evidence>
<keyword evidence="6" id="KW-1185">Reference proteome</keyword>
<dbReference type="EMBL" id="JASNQZ010000013">
    <property type="protein sequence ID" value="KAL0948627.1"/>
    <property type="molecule type" value="Genomic_DNA"/>
</dbReference>
<feature type="domain" description="Carboxylesterase type B" evidence="4">
    <location>
        <begin position="31"/>
        <end position="537"/>
    </location>
</feature>
<evidence type="ECO:0000313" key="6">
    <source>
        <dbReference type="Proteomes" id="UP001556367"/>
    </source>
</evidence>
<organism evidence="5 6">
    <name type="scientific">Hohenbuehelia grisea</name>
    <dbReference type="NCBI Taxonomy" id="104357"/>
    <lineage>
        <taxon>Eukaryota</taxon>
        <taxon>Fungi</taxon>
        <taxon>Dikarya</taxon>
        <taxon>Basidiomycota</taxon>
        <taxon>Agaricomycotina</taxon>
        <taxon>Agaricomycetes</taxon>
        <taxon>Agaricomycetidae</taxon>
        <taxon>Agaricales</taxon>
        <taxon>Pleurotineae</taxon>
        <taxon>Pleurotaceae</taxon>
        <taxon>Hohenbuehelia</taxon>
    </lineage>
</organism>
<dbReference type="InterPro" id="IPR019819">
    <property type="entry name" value="Carboxylesterase_B_CS"/>
</dbReference>
<name>A0ABR3IZ48_9AGAR</name>
<feature type="signal peptide" evidence="3">
    <location>
        <begin position="1"/>
        <end position="24"/>
    </location>
</feature>
<dbReference type="Proteomes" id="UP001556367">
    <property type="component" value="Unassembled WGS sequence"/>
</dbReference>
<dbReference type="InterPro" id="IPR002018">
    <property type="entry name" value="CarbesteraseB"/>
</dbReference>
<dbReference type="PROSITE" id="PS00122">
    <property type="entry name" value="CARBOXYLESTERASE_B_1"/>
    <property type="match status" value="1"/>
</dbReference>
<comment type="similarity">
    <text evidence="1 3">Belongs to the type-B carboxylesterase/lipase family.</text>
</comment>
<evidence type="ECO:0000259" key="4">
    <source>
        <dbReference type="Pfam" id="PF00135"/>
    </source>
</evidence>
<reference evidence="6" key="1">
    <citation type="submission" date="2024-06" db="EMBL/GenBank/DDBJ databases">
        <title>Multi-omics analyses provide insights into the biosynthesis of the anticancer antibiotic pleurotin in Hohenbuehelia grisea.</title>
        <authorList>
            <person name="Weaver J.A."/>
            <person name="Alberti F."/>
        </authorList>
    </citation>
    <scope>NUCLEOTIDE SEQUENCE [LARGE SCALE GENOMIC DNA]</scope>
    <source>
        <strain evidence="6">T-177</strain>
    </source>
</reference>
<evidence type="ECO:0000256" key="1">
    <source>
        <dbReference type="ARBA" id="ARBA00005964"/>
    </source>
</evidence>
<dbReference type="InterPro" id="IPR050309">
    <property type="entry name" value="Type-B_Carboxylest/Lipase"/>
</dbReference>
<keyword evidence="2 3" id="KW-0378">Hydrolase</keyword>
<evidence type="ECO:0000256" key="3">
    <source>
        <dbReference type="RuleBase" id="RU361235"/>
    </source>
</evidence>
<gene>
    <name evidence="5" type="ORF">HGRIS_010434</name>
</gene>
<keyword evidence="3" id="KW-0732">Signal</keyword>
<dbReference type="PANTHER" id="PTHR11559">
    <property type="entry name" value="CARBOXYLESTERASE"/>
    <property type="match status" value="1"/>
</dbReference>
<evidence type="ECO:0000313" key="5">
    <source>
        <dbReference type="EMBL" id="KAL0948627.1"/>
    </source>
</evidence>
<dbReference type="Gene3D" id="3.40.50.1820">
    <property type="entry name" value="alpha/beta hydrolase"/>
    <property type="match status" value="1"/>
</dbReference>
<dbReference type="InterPro" id="IPR029058">
    <property type="entry name" value="AB_hydrolase_fold"/>
</dbReference>
<sequence length="564" mass="60309">MVLWNSVLVALCALYARLFCSVAAQRTSLDVPLRTGTFRGASTTNGSEIWLGIPFAQAPVGSLRFKAPVPITTRSSAVKTASKFGNACPQPASSSLGAPISEDCLFLNVWRPQGTSSRSALPVLVWFHGGAFTTGAGSNPSADPTRFIQQSVALGKPIIFVSVNYRVNTFGFLASSSVTPQDLNAGLLDQREALTFLQDNIAAFGGDPAKVTIWGQSAGAGSVQAHVLFPAQRQLFRAVMADSATGPFKNAPPPSTYDKPGKPFARLLAATGCAAGQGALACLQRVPFQTLLGISNSMIQSTLNGQLWEPTVGPAGSFVTERPSSRVKSGNYLHVPYLAGTNVNEGTTFSGSVRNLRLAGAAEDAGFDNFVGHLVIDNTTITSDVLAGFHSLFPANDPSLGAPFNTGDSLFDRAEAWYTVENYLGPRRLFFETGAALQPMFAYYFREFIPGNDPALGGASLLSSGTISKSPLIHSVVFHASELSLLFGPVPSPTIETTFANQMRAFYINFVHDLNPGAQWPRYTTAGRQVLQLMRDNITVITDDWDVNKTDFISSEKVLAEFLK</sequence>
<dbReference type="EC" id="3.1.1.-" evidence="3"/>
<comment type="caution">
    <text evidence="5">The sequence shown here is derived from an EMBL/GenBank/DDBJ whole genome shotgun (WGS) entry which is preliminary data.</text>
</comment>
<proteinExistence type="inferred from homology"/>
<dbReference type="PROSITE" id="PS00941">
    <property type="entry name" value="CARBOXYLESTERASE_B_2"/>
    <property type="match status" value="1"/>
</dbReference>
<accession>A0ABR3IZ48</accession>
<dbReference type="Pfam" id="PF00135">
    <property type="entry name" value="COesterase"/>
    <property type="match status" value="1"/>
</dbReference>
<protein>
    <recommendedName>
        <fullName evidence="3">Carboxylic ester hydrolase</fullName>
        <ecNumber evidence="3">3.1.1.-</ecNumber>
    </recommendedName>
</protein>